<dbReference type="SUPFAM" id="SSF46548">
    <property type="entry name" value="alpha-helical ferredoxin"/>
    <property type="match status" value="1"/>
</dbReference>
<evidence type="ECO:0000256" key="11">
    <source>
        <dbReference type="SAM" id="MobiDB-lite"/>
    </source>
</evidence>
<dbReference type="PANTHER" id="PTHR11748:SF111">
    <property type="entry name" value="D-LACTATE DEHYDROGENASE, MITOCHONDRIAL-RELATED"/>
    <property type="match status" value="1"/>
</dbReference>
<dbReference type="InterPro" id="IPR004113">
    <property type="entry name" value="FAD-bd_oxidored_4_C"/>
</dbReference>
<evidence type="ECO:0000259" key="12">
    <source>
        <dbReference type="PROSITE" id="PS51379"/>
    </source>
</evidence>
<dbReference type="Pfam" id="PF01565">
    <property type="entry name" value="FAD_binding_4"/>
    <property type="match status" value="1"/>
</dbReference>
<dbReference type="AlphaFoldDB" id="C8XAL9"/>
<reference evidence="15" key="1">
    <citation type="submission" date="2009-09" db="EMBL/GenBank/DDBJ databases">
        <title>The complete genome of Nakamurella multipartita DSM 44233.</title>
        <authorList>
            <consortium name="US DOE Joint Genome Institute (JGI-PGF)"/>
            <person name="Lucas S."/>
            <person name="Copeland A."/>
            <person name="Lapidus A."/>
            <person name="Glavina del Rio T."/>
            <person name="Dalin E."/>
            <person name="Tice H."/>
            <person name="Bruce D."/>
            <person name="Goodwin L."/>
            <person name="Pitluck S."/>
            <person name="Kyrpides N."/>
            <person name="Mavromatis K."/>
            <person name="Ivanova N."/>
            <person name="Ovchinnikova G."/>
            <person name="Sims D."/>
            <person name="Meincke L."/>
            <person name="Brettin T."/>
            <person name="Detter J.C."/>
            <person name="Han C."/>
            <person name="Larimer F."/>
            <person name="Land M."/>
            <person name="Hauser L."/>
            <person name="Markowitz V."/>
            <person name="Cheng J.-F."/>
            <person name="Hugenholtz P."/>
            <person name="Woyke T."/>
            <person name="Wu D."/>
            <person name="Klenk H.-P."/>
            <person name="Eisen J.A."/>
        </authorList>
    </citation>
    <scope>NUCLEOTIDE SEQUENCE [LARGE SCALE GENOMIC DNA]</scope>
    <source>
        <strain evidence="15">ATCC 700099 / DSM 44233 / CIP 104796 / JCM 9543 / NBRC 105858 / Y-104</strain>
    </source>
</reference>
<dbReference type="RefSeq" id="WP_015748146.1">
    <property type="nucleotide sequence ID" value="NC_013235.1"/>
</dbReference>
<dbReference type="Pfam" id="PF13183">
    <property type="entry name" value="Fer4_8"/>
    <property type="match status" value="1"/>
</dbReference>
<keyword evidence="9" id="KW-0411">Iron-sulfur</keyword>
<dbReference type="HOGENOM" id="CLU_013688_0_0_11"/>
<dbReference type="PROSITE" id="PS51379">
    <property type="entry name" value="4FE4S_FER_2"/>
    <property type="match status" value="1"/>
</dbReference>
<dbReference type="PROSITE" id="PS00198">
    <property type="entry name" value="4FE4S_FER_1"/>
    <property type="match status" value="1"/>
</dbReference>
<evidence type="ECO:0000313" key="14">
    <source>
        <dbReference type="EMBL" id="ACV79272.1"/>
    </source>
</evidence>
<dbReference type="InterPro" id="IPR016167">
    <property type="entry name" value="FAD-bd_PCMH_sub1"/>
</dbReference>
<keyword evidence="15" id="KW-1185">Reference proteome</keyword>
<dbReference type="InterPro" id="IPR009051">
    <property type="entry name" value="Helical_ferredxn"/>
</dbReference>
<evidence type="ECO:0000256" key="6">
    <source>
        <dbReference type="ARBA" id="ARBA00022946"/>
    </source>
</evidence>
<name>C8XAL9_NAKMY</name>
<evidence type="ECO:0000256" key="8">
    <source>
        <dbReference type="ARBA" id="ARBA00023004"/>
    </source>
</evidence>
<dbReference type="Gene3D" id="3.30.465.10">
    <property type="match status" value="1"/>
</dbReference>
<dbReference type="InterPro" id="IPR006094">
    <property type="entry name" value="Oxid_FAD_bind_N"/>
</dbReference>
<dbReference type="Gene3D" id="1.10.1060.10">
    <property type="entry name" value="Alpha-helical ferredoxin"/>
    <property type="match status" value="1"/>
</dbReference>
<evidence type="ECO:0000313" key="15">
    <source>
        <dbReference type="Proteomes" id="UP000002218"/>
    </source>
</evidence>
<evidence type="ECO:0000256" key="10">
    <source>
        <dbReference type="ARBA" id="ARBA00038897"/>
    </source>
</evidence>
<feature type="region of interest" description="Disordered" evidence="11">
    <location>
        <begin position="1"/>
        <end position="23"/>
    </location>
</feature>
<keyword evidence="7 14" id="KW-0560">Oxidoreductase</keyword>
<dbReference type="InterPro" id="IPR036318">
    <property type="entry name" value="FAD-bd_PCMH-like_sf"/>
</dbReference>
<dbReference type="InterPro" id="IPR016169">
    <property type="entry name" value="FAD-bd_PCMH_sub2"/>
</dbReference>
<dbReference type="InterPro" id="IPR017900">
    <property type="entry name" value="4Fe4S_Fe_S_CS"/>
</dbReference>
<evidence type="ECO:0000256" key="5">
    <source>
        <dbReference type="ARBA" id="ARBA00022827"/>
    </source>
</evidence>
<evidence type="ECO:0000256" key="2">
    <source>
        <dbReference type="ARBA" id="ARBA00008000"/>
    </source>
</evidence>
<dbReference type="GO" id="GO:0071949">
    <property type="term" value="F:FAD binding"/>
    <property type="evidence" value="ECO:0007669"/>
    <property type="project" value="InterPro"/>
</dbReference>
<reference evidence="14 15" key="2">
    <citation type="journal article" date="2010" name="Stand. Genomic Sci.">
        <title>Complete genome sequence of Nakamurella multipartita type strain (Y-104).</title>
        <authorList>
            <person name="Tice H."/>
            <person name="Mayilraj S."/>
            <person name="Sims D."/>
            <person name="Lapidus A."/>
            <person name="Nolan M."/>
            <person name="Lucas S."/>
            <person name="Glavina Del Rio T."/>
            <person name="Copeland A."/>
            <person name="Cheng J.F."/>
            <person name="Meincke L."/>
            <person name="Bruce D."/>
            <person name="Goodwin L."/>
            <person name="Pitluck S."/>
            <person name="Ivanova N."/>
            <person name="Mavromatis K."/>
            <person name="Ovchinnikova G."/>
            <person name="Pati A."/>
            <person name="Chen A."/>
            <person name="Palaniappan K."/>
            <person name="Land M."/>
            <person name="Hauser L."/>
            <person name="Chang Y.J."/>
            <person name="Jeffries C.D."/>
            <person name="Detter J.C."/>
            <person name="Brettin T."/>
            <person name="Rohde M."/>
            <person name="Goker M."/>
            <person name="Bristow J."/>
            <person name="Eisen J.A."/>
            <person name="Markowitz V."/>
            <person name="Hugenholtz P."/>
            <person name="Kyrpides N.C."/>
            <person name="Klenk H.P."/>
            <person name="Chen F."/>
        </authorList>
    </citation>
    <scope>NUCLEOTIDE SEQUENCE [LARGE SCALE GENOMIC DNA]</scope>
    <source>
        <strain evidence="15">ATCC 700099 / DSM 44233 / CIP 104796 / JCM 9543 / NBRC 105858 / Y-104</strain>
    </source>
</reference>
<dbReference type="GO" id="GO:0008720">
    <property type="term" value="F:D-lactate dehydrogenase (NAD+) activity"/>
    <property type="evidence" value="ECO:0007669"/>
    <property type="project" value="TreeGrafter"/>
</dbReference>
<dbReference type="eggNOG" id="COG0277">
    <property type="taxonomic scope" value="Bacteria"/>
</dbReference>
<dbReference type="PANTHER" id="PTHR11748">
    <property type="entry name" value="D-LACTATE DEHYDROGENASE"/>
    <property type="match status" value="1"/>
</dbReference>
<accession>C8XAL9</accession>
<proteinExistence type="inferred from homology"/>
<dbReference type="GO" id="GO:0046872">
    <property type="term" value="F:metal ion binding"/>
    <property type="evidence" value="ECO:0007669"/>
    <property type="project" value="UniProtKB-KW"/>
</dbReference>
<dbReference type="InterPro" id="IPR017896">
    <property type="entry name" value="4Fe4S_Fe-S-bd"/>
</dbReference>
<keyword evidence="8" id="KW-0408">Iron</keyword>
<keyword evidence="5" id="KW-0274">FAD</keyword>
<comment type="similarity">
    <text evidence="2">Belongs to the FAD-binding oxidoreductase/transferase type 4 family.</text>
</comment>
<comment type="cofactor">
    <cofactor evidence="1">
        <name>FAD</name>
        <dbReference type="ChEBI" id="CHEBI:57692"/>
    </cofactor>
</comment>
<dbReference type="InterPro" id="IPR016166">
    <property type="entry name" value="FAD-bd_PCMH"/>
</dbReference>
<dbReference type="Gene3D" id="3.30.43.10">
    <property type="entry name" value="Uridine Diphospho-n-acetylenolpyruvylglucosamine Reductase, domain 2"/>
    <property type="match status" value="1"/>
</dbReference>
<dbReference type="SUPFAM" id="SSF55103">
    <property type="entry name" value="FAD-linked oxidases, C-terminal domain"/>
    <property type="match status" value="1"/>
</dbReference>
<keyword evidence="6" id="KW-0809">Transit peptide</keyword>
<evidence type="ECO:0000256" key="9">
    <source>
        <dbReference type="ARBA" id="ARBA00023014"/>
    </source>
</evidence>
<gene>
    <name evidence="14" type="ordered locus">Namu_2934</name>
</gene>
<dbReference type="PROSITE" id="PS51387">
    <property type="entry name" value="FAD_PCMH"/>
    <property type="match status" value="1"/>
</dbReference>
<dbReference type="GO" id="GO:0051536">
    <property type="term" value="F:iron-sulfur cluster binding"/>
    <property type="evidence" value="ECO:0007669"/>
    <property type="project" value="UniProtKB-KW"/>
</dbReference>
<dbReference type="Gene3D" id="3.30.70.2740">
    <property type="match status" value="1"/>
</dbReference>
<dbReference type="GO" id="GO:0004458">
    <property type="term" value="F:D-lactate dehydrogenase (cytochrome) activity"/>
    <property type="evidence" value="ECO:0007669"/>
    <property type="project" value="UniProtKB-EC"/>
</dbReference>
<dbReference type="Proteomes" id="UP000002218">
    <property type="component" value="Chromosome"/>
</dbReference>
<dbReference type="KEGG" id="nml:Namu_2934"/>
<protein>
    <recommendedName>
        <fullName evidence="10">D-lactate dehydrogenase (cytochrome)</fullName>
        <ecNumber evidence="10">1.1.2.4</ecNumber>
    </recommendedName>
</protein>
<keyword evidence="4" id="KW-0479">Metal-binding</keyword>
<evidence type="ECO:0000256" key="1">
    <source>
        <dbReference type="ARBA" id="ARBA00001974"/>
    </source>
</evidence>
<evidence type="ECO:0000256" key="3">
    <source>
        <dbReference type="ARBA" id="ARBA00022630"/>
    </source>
</evidence>
<keyword evidence="3" id="KW-0285">Flavoprotein</keyword>
<sequence length="966" mass="102317">MATKASRGTGSGDPGSSTLLPPADPALLDALGRALPGPGQLRTRAVDRLALGHDASHYFLTPTAVVTPHDADDVGRLFAVCAAQGVPLTFRSGGTSLSGQASTAGVLADTRKHFRDIDILDDGARVRVGPGATVRAVNARLARYGRKLGPDPASEIACTLGGVVANNSSGMACGTTGNTYRTLESMVLVLPSGTVIDTGAADADDKLRLTEPALYQGLAGLRDRVRGNVESMRIITAQFAMKNTMGYGLNALVDHTRPVDILTHLIIGSEGTLAFVAAAVFRTVPLLRHAMTGLLVFPDLSAATGSLPALVSTGPATIELLDATSLRVAQSDPACDEIISRITVDRHAALLVEYQADSADAVAEASAAAGPVLRSIPVAGPAELTADPRARARLWHTRKGLYTTVNEARPSGTTALLEDIVVPVPQLLDTCEQLIELFAKHRYTDSVIFGHAKDGNIHFMLTERLGGGGDLDRFAAFTEDMVELVLANGGNLKAEHGTGRIMAPFVRRQYGDELYEVTVRIKQLCDPAGLLNPGVIVTDDDRAHLRDLKVTPTVEPEVDRCVECGYCEPVCPSRDLTTTPRQRIVLRREMQRAREAGDTALLAELETEYEYDGVQTCAVDGMCQTSCPVLINTGDLVRRLRAERIGPATAAGWSTAAKHWAGTTRLAGAALTVAEKAASVLPPTLITGPNELARRVVDPDLLPLYSAELPGGGRPRRASAPTTPGEPEIVFFSACVGTMFGPTEGAPGARESFVRLCERAGVTIAYPDDLPGLCCGTPWKSKGLKDGYQVMVRKVLPRLWAASQQGRLPVVCDASSCTEGLRHMLEHELAQGHFPGLRIVDATAFVAQRVLPRLPIARTVATMAVHPTCSSTQLGINDSLTAVAAAVAESVTVPDTWGCCAFAGDRGLLHPELTASATRAEAAELRAAGEFDAYASCNRTCELGLTRATGHPYQHVLELLDWASAP</sequence>
<dbReference type="STRING" id="479431.Namu_2934"/>
<organism evidence="14 15">
    <name type="scientific">Nakamurella multipartita (strain ATCC 700099 / DSM 44233 / CIP 104796 / JCM 9543 / NBRC 105858 / Y-104)</name>
    <name type="common">Microsphaera multipartita</name>
    <dbReference type="NCBI Taxonomy" id="479431"/>
    <lineage>
        <taxon>Bacteria</taxon>
        <taxon>Bacillati</taxon>
        <taxon>Actinomycetota</taxon>
        <taxon>Actinomycetes</taxon>
        <taxon>Nakamurellales</taxon>
        <taxon>Nakamurellaceae</taxon>
        <taxon>Nakamurella</taxon>
    </lineage>
</organism>
<dbReference type="GO" id="GO:1903457">
    <property type="term" value="P:lactate catabolic process"/>
    <property type="evidence" value="ECO:0007669"/>
    <property type="project" value="TreeGrafter"/>
</dbReference>
<dbReference type="SUPFAM" id="SSF56176">
    <property type="entry name" value="FAD-binding/transporter-associated domain-like"/>
    <property type="match status" value="1"/>
</dbReference>
<dbReference type="Pfam" id="PF02913">
    <property type="entry name" value="FAD-oxidase_C"/>
    <property type="match status" value="1"/>
</dbReference>
<dbReference type="EC" id="1.1.2.4" evidence="10"/>
<evidence type="ECO:0000259" key="13">
    <source>
        <dbReference type="PROSITE" id="PS51387"/>
    </source>
</evidence>
<dbReference type="InterPro" id="IPR016164">
    <property type="entry name" value="FAD-linked_Oxase-like_C"/>
</dbReference>
<feature type="domain" description="4Fe-4S ferredoxin-type" evidence="12">
    <location>
        <begin position="550"/>
        <end position="581"/>
    </location>
</feature>
<evidence type="ECO:0000256" key="4">
    <source>
        <dbReference type="ARBA" id="ARBA00022723"/>
    </source>
</evidence>
<evidence type="ECO:0000256" key="7">
    <source>
        <dbReference type="ARBA" id="ARBA00023002"/>
    </source>
</evidence>
<dbReference type="InParanoid" id="C8XAL9"/>
<dbReference type="eggNOG" id="COG0247">
    <property type="taxonomic scope" value="Bacteria"/>
</dbReference>
<dbReference type="EMBL" id="CP001737">
    <property type="protein sequence ID" value="ACV79272.1"/>
    <property type="molecule type" value="Genomic_DNA"/>
</dbReference>
<feature type="domain" description="FAD-binding PCMH-type" evidence="13">
    <location>
        <begin position="58"/>
        <end position="286"/>
    </location>
</feature>